<accession>A0A8H7ARE4</accession>
<organism evidence="9 10">
    <name type="scientific">Endocarpon pusillum</name>
    <dbReference type="NCBI Taxonomy" id="364733"/>
    <lineage>
        <taxon>Eukaryota</taxon>
        <taxon>Fungi</taxon>
        <taxon>Dikarya</taxon>
        <taxon>Ascomycota</taxon>
        <taxon>Pezizomycotina</taxon>
        <taxon>Eurotiomycetes</taxon>
        <taxon>Chaetothyriomycetidae</taxon>
        <taxon>Verrucariales</taxon>
        <taxon>Verrucariaceae</taxon>
        <taxon>Endocarpon</taxon>
    </lineage>
</organism>
<evidence type="ECO:0000313" key="10">
    <source>
        <dbReference type="Proteomes" id="UP000606974"/>
    </source>
</evidence>
<evidence type="ECO:0000256" key="2">
    <source>
        <dbReference type="ARBA" id="ARBA00022448"/>
    </source>
</evidence>
<evidence type="ECO:0000256" key="6">
    <source>
        <dbReference type="SAM" id="MobiDB-lite"/>
    </source>
</evidence>
<proteinExistence type="predicted"/>
<dbReference type="PROSITE" id="PS50850">
    <property type="entry name" value="MFS"/>
    <property type="match status" value="1"/>
</dbReference>
<evidence type="ECO:0000256" key="3">
    <source>
        <dbReference type="ARBA" id="ARBA00022692"/>
    </source>
</evidence>
<evidence type="ECO:0000256" key="7">
    <source>
        <dbReference type="SAM" id="Phobius"/>
    </source>
</evidence>
<dbReference type="Proteomes" id="UP000606974">
    <property type="component" value="Unassembled WGS sequence"/>
</dbReference>
<feature type="transmembrane region" description="Helical" evidence="7">
    <location>
        <begin position="51"/>
        <end position="70"/>
    </location>
</feature>
<dbReference type="InterPro" id="IPR011701">
    <property type="entry name" value="MFS"/>
</dbReference>
<reference evidence="9" key="1">
    <citation type="submission" date="2020-02" db="EMBL/GenBank/DDBJ databases">
        <authorList>
            <person name="Palmer J.M."/>
        </authorList>
    </citation>
    <scope>NUCLEOTIDE SEQUENCE</scope>
    <source>
        <strain evidence="9">EPUS1.4</strain>
        <tissue evidence="9">Thallus</tissue>
    </source>
</reference>
<dbReference type="Gene3D" id="1.20.1250.20">
    <property type="entry name" value="MFS general substrate transporter like domains"/>
    <property type="match status" value="1"/>
</dbReference>
<evidence type="ECO:0000313" key="9">
    <source>
        <dbReference type="EMBL" id="KAF7509765.1"/>
    </source>
</evidence>
<keyword evidence="10" id="KW-1185">Reference proteome</keyword>
<name>A0A8H7ARE4_9EURO</name>
<evidence type="ECO:0000259" key="8">
    <source>
        <dbReference type="PROSITE" id="PS50850"/>
    </source>
</evidence>
<keyword evidence="4 7" id="KW-1133">Transmembrane helix</keyword>
<feature type="compositionally biased region" description="Acidic residues" evidence="6">
    <location>
        <begin position="507"/>
        <end position="516"/>
    </location>
</feature>
<comment type="subcellular location">
    <subcellularLocation>
        <location evidence="1">Membrane</location>
        <topology evidence="1">Multi-pass membrane protein</topology>
    </subcellularLocation>
</comment>
<dbReference type="InterPro" id="IPR036259">
    <property type="entry name" value="MFS_trans_sf"/>
</dbReference>
<feature type="transmembrane region" description="Helical" evidence="7">
    <location>
        <begin position="12"/>
        <end position="31"/>
    </location>
</feature>
<evidence type="ECO:0000256" key="5">
    <source>
        <dbReference type="ARBA" id="ARBA00023136"/>
    </source>
</evidence>
<dbReference type="GO" id="GO:0016020">
    <property type="term" value="C:membrane"/>
    <property type="evidence" value="ECO:0007669"/>
    <property type="project" value="UniProtKB-SubCell"/>
</dbReference>
<feature type="compositionally biased region" description="Acidic residues" evidence="6">
    <location>
        <begin position="543"/>
        <end position="557"/>
    </location>
</feature>
<feature type="transmembrane region" description="Helical" evidence="7">
    <location>
        <begin position="475"/>
        <end position="496"/>
    </location>
</feature>
<dbReference type="OrthoDB" id="10262656at2759"/>
<sequence length="618" mass="67198">MTRTTPKLPKQQLLILAICRFAEPIALTSVFPYLPELIESFNVPTDKVAQWAGTTSAIFSLSQSLTGIWWGRASDRFGRKPTIMAGLLCTMASSLLFGFSKTLLSALLARALGGLANGNVGTIRTAVAELVPQKELQPRAFSIMPMVWQVGSILGPAFGGALVHPNEHFPGLFHDNSFFRRNPFCLPGLVAGIFFLIGILSGILFLQETLEAKKHRKDYGLMLGSALTTPCSKRKVRRWPKSWQSSDDESRPFLYEEPAGEPVTPMSRARSFKKQIPSKEPGYRDVFTRQSSINLCAYTLLAMHSVAYDQLLAVFMHHPQQNFKNPDVHLPLKFAGGFGINSGRIGALSTIYGVFGMLIQFTVFPPLARKFGVLRCFKSTVLSFPIIYVLTPFTSLLPTQFVQQAVMLALMLCKGWLCVFAFPCSTILLTNSAVSLKILGTLNGVSTSISAIGRAAGPALCGVAFTTGVDKGYIIAPWWLLAIISILAAIPVFWLIEMEGFGSKDKEEEDADGSEGEEVRGESNDTFSTPEANLHKTLSTAAADEDAVVDEPEECLDDGSPLRNTLSYSSTRGCFKSGSKPLPPIGMGEGIIPRSARRLSSNLGATRSGLGTGMTIFQ</sequence>
<feature type="transmembrane region" description="Helical" evidence="7">
    <location>
        <begin position="184"/>
        <end position="206"/>
    </location>
</feature>
<feature type="region of interest" description="Disordered" evidence="6">
    <location>
        <begin position="505"/>
        <end position="562"/>
    </location>
</feature>
<keyword evidence="2" id="KW-0813">Transport</keyword>
<evidence type="ECO:0000256" key="4">
    <source>
        <dbReference type="ARBA" id="ARBA00022989"/>
    </source>
</evidence>
<feature type="transmembrane region" description="Helical" evidence="7">
    <location>
        <begin position="82"/>
        <end position="100"/>
    </location>
</feature>
<feature type="transmembrane region" description="Helical" evidence="7">
    <location>
        <begin position="405"/>
        <end position="430"/>
    </location>
</feature>
<dbReference type="EMBL" id="JAACFV010000037">
    <property type="protein sequence ID" value="KAF7509765.1"/>
    <property type="molecule type" value="Genomic_DNA"/>
</dbReference>
<keyword evidence="3 7" id="KW-0812">Transmembrane</keyword>
<keyword evidence="5 7" id="KW-0472">Membrane</keyword>
<dbReference type="GO" id="GO:0022857">
    <property type="term" value="F:transmembrane transporter activity"/>
    <property type="evidence" value="ECO:0007669"/>
    <property type="project" value="InterPro"/>
</dbReference>
<evidence type="ECO:0000256" key="1">
    <source>
        <dbReference type="ARBA" id="ARBA00004141"/>
    </source>
</evidence>
<feature type="transmembrane region" description="Helical" evidence="7">
    <location>
        <begin position="451"/>
        <end position="469"/>
    </location>
</feature>
<dbReference type="SUPFAM" id="SSF103473">
    <property type="entry name" value="MFS general substrate transporter"/>
    <property type="match status" value="1"/>
</dbReference>
<feature type="transmembrane region" description="Helical" evidence="7">
    <location>
        <begin position="380"/>
        <end position="399"/>
    </location>
</feature>
<dbReference type="InterPro" id="IPR020846">
    <property type="entry name" value="MFS_dom"/>
</dbReference>
<dbReference type="AlphaFoldDB" id="A0A8H7ARE4"/>
<dbReference type="PANTHER" id="PTHR23504:SF8">
    <property type="entry name" value="TRANSPORTER, PUTATIVE (AFU_ORTHOLOGUE AFUA_1G03730)-RELATED"/>
    <property type="match status" value="1"/>
</dbReference>
<feature type="transmembrane region" description="Helical" evidence="7">
    <location>
        <begin position="350"/>
        <end position="368"/>
    </location>
</feature>
<feature type="region of interest" description="Disordered" evidence="6">
    <location>
        <begin position="242"/>
        <end position="276"/>
    </location>
</feature>
<protein>
    <recommendedName>
        <fullName evidence="8">Major facilitator superfamily (MFS) profile domain-containing protein</fullName>
    </recommendedName>
</protein>
<feature type="domain" description="Major facilitator superfamily (MFS) profile" evidence="8">
    <location>
        <begin position="12"/>
        <end position="500"/>
    </location>
</feature>
<dbReference type="PRINTS" id="PR01035">
    <property type="entry name" value="TCRTETA"/>
</dbReference>
<dbReference type="PANTHER" id="PTHR23504">
    <property type="entry name" value="MAJOR FACILITATOR SUPERFAMILY DOMAIN-CONTAINING PROTEIN 10"/>
    <property type="match status" value="1"/>
</dbReference>
<feature type="compositionally biased region" description="Polar residues" evidence="6">
    <location>
        <begin position="524"/>
        <end position="540"/>
    </location>
</feature>
<dbReference type="CDD" id="cd17330">
    <property type="entry name" value="MFS_SLC46_TetA_like"/>
    <property type="match status" value="1"/>
</dbReference>
<dbReference type="Pfam" id="PF07690">
    <property type="entry name" value="MFS_1"/>
    <property type="match status" value="1"/>
</dbReference>
<comment type="caution">
    <text evidence="9">The sequence shown here is derived from an EMBL/GenBank/DDBJ whole genome shotgun (WGS) entry which is preliminary data.</text>
</comment>
<gene>
    <name evidence="9" type="ORF">GJ744_007460</name>
</gene>
<dbReference type="InterPro" id="IPR001958">
    <property type="entry name" value="Tet-R_TetA/multi-R_MdtG-like"/>
</dbReference>